<evidence type="ECO:0000313" key="3">
    <source>
        <dbReference type="EMBL" id="MBB6127133.1"/>
    </source>
</evidence>
<dbReference type="RefSeq" id="WP_183586339.1">
    <property type="nucleotide sequence ID" value="NZ_JACHCA010000003.1"/>
</dbReference>
<dbReference type="Pfam" id="PF14730">
    <property type="entry name" value="DUF4468"/>
    <property type="match status" value="1"/>
</dbReference>
<organism evidence="3 4">
    <name type="scientific">Mucilaginibacter lappiensis</name>
    <dbReference type="NCBI Taxonomy" id="354630"/>
    <lineage>
        <taxon>Bacteria</taxon>
        <taxon>Pseudomonadati</taxon>
        <taxon>Bacteroidota</taxon>
        <taxon>Sphingobacteriia</taxon>
        <taxon>Sphingobacteriales</taxon>
        <taxon>Sphingobacteriaceae</taxon>
        <taxon>Mucilaginibacter</taxon>
    </lineage>
</organism>
<name>A0A841J7T8_9SPHI</name>
<protein>
    <recommendedName>
        <fullName evidence="2">DUF4468 domain-containing protein</fullName>
    </recommendedName>
</protein>
<feature type="chain" id="PRO_5032672997" description="DUF4468 domain-containing protein" evidence="1">
    <location>
        <begin position="20"/>
        <end position="197"/>
    </location>
</feature>
<proteinExistence type="predicted"/>
<dbReference type="Proteomes" id="UP000548326">
    <property type="component" value="Unassembled WGS sequence"/>
</dbReference>
<comment type="caution">
    <text evidence="3">The sequence shown here is derived from an EMBL/GenBank/DDBJ whole genome shotgun (WGS) entry which is preliminary data.</text>
</comment>
<accession>A0A841J7T8</accession>
<dbReference type="AlphaFoldDB" id="A0A841J7T8"/>
<dbReference type="EMBL" id="JACHCA010000003">
    <property type="protein sequence ID" value="MBB6127133.1"/>
    <property type="molecule type" value="Genomic_DNA"/>
</dbReference>
<feature type="domain" description="DUF4468" evidence="2">
    <location>
        <begin position="34"/>
        <end position="121"/>
    </location>
</feature>
<gene>
    <name evidence="3" type="ORF">HDF22_001239</name>
</gene>
<sequence length="197" mass="22657">MKNILIALVCVLLAKSASAQKDSLAFDENDKYIYYQTVAQEGLSADTLYSRGLYFFKSAYPKNKLKLSTVDKAQGVLVGSSGFLVSKKSFVTTHEDGEITYTLRVEVKDNKYRYWFTDFVYVPYQRNRYNVYEPMPGVTIPMEKAKDKLDKRDVAEFLNRILLNSRKVGGVLKSYMLKISALPKEQKKINKISTKEW</sequence>
<reference evidence="3 4" key="1">
    <citation type="submission" date="2020-08" db="EMBL/GenBank/DDBJ databases">
        <title>Genomic Encyclopedia of Type Strains, Phase IV (KMG-V): Genome sequencing to study the core and pangenomes of soil and plant-associated prokaryotes.</title>
        <authorList>
            <person name="Whitman W."/>
        </authorList>
    </citation>
    <scope>NUCLEOTIDE SEQUENCE [LARGE SCALE GENOMIC DNA]</scope>
    <source>
        <strain evidence="3 4">MP601</strain>
    </source>
</reference>
<evidence type="ECO:0000259" key="2">
    <source>
        <dbReference type="Pfam" id="PF14730"/>
    </source>
</evidence>
<evidence type="ECO:0000256" key="1">
    <source>
        <dbReference type="SAM" id="SignalP"/>
    </source>
</evidence>
<keyword evidence="1" id="KW-0732">Signal</keyword>
<feature type="signal peptide" evidence="1">
    <location>
        <begin position="1"/>
        <end position="19"/>
    </location>
</feature>
<dbReference type="Gene3D" id="3.30.530.80">
    <property type="match status" value="1"/>
</dbReference>
<dbReference type="InterPro" id="IPR027823">
    <property type="entry name" value="DUF4468"/>
</dbReference>
<evidence type="ECO:0000313" key="4">
    <source>
        <dbReference type="Proteomes" id="UP000548326"/>
    </source>
</evidence>